<dbReference type="SUPFAM" id="SSF52242">
    <property type="entry name" value="Cobalamin (vitamin B12)-binding domain"/>
    <property type="match status" value="1"/>
</dbReference>
<keyword evidence="2" id="KW-0949">S-adenosyl-L-methionine</keyword>
<protein>
    <submittedName>
        <fullName evidence="8">B12-binding domain-containing radical SAM protein</fullName>
    </submittedName>
</protein>
<dbReference type="Pfam" id="PF02310">
    <property type="entry name" value="B12-binding"/>
    <property type="match status" value="1"/>
</dbReference>
<evidence type="ECO:0000256" key="3">
    <source>
        <dbReference type="ARBA" id="ARBA00022723"/>
    </source>
</evidence>
<dbReference type="SUPFAM" id="SSF102114">
    <property type="entry name" value="Radical SAM enzymes"/>
    <property type="match status" value="1"/>
</dbReference>
<dbReference type="GO" id="GO:0003824">
    <property type="term" value="F:catalytic activity"/>
    <property type="evidence" value="ECO:0007669"/>
    <property type="project" value="InterPro"/>
</dbReference>
<comment type="caution">
    <text evidence="8">The sequence shown here is derived from an EMBL/GenBank/DDBJ whole genome shotgun (WGS) entry which is preliminary data.</text>
</comment>
<keyword evidence="3" id="KW-0479">Metal-binding</keyword>
<dbReference type="InterPro" id="IPR023404">
    <property type="entry name" value="rSAM_horseshoe"/>
</dbReference>
<dbReference type="OrthoDB" id="9801424at2"/>
<dbReference type="InterPro" id="IPR034466">
    <property type="entry name" value="Methyltransferase_Class_B"/>
</dbReference>
<dbReference type="EMBL" id="VSSR01000102">
    <property type="protein sequence ID" value="TYL71650.1"/>
    <property type="molecule type" value="Genomic_DNA"/>
</dbReference>
<feature type="non-terminal residue" evidence="8">
    <location>
        <position position="359"/>
    </location>
</feature>
<dbReference type="GO" id="GO:0046872">
    <property type="term" value="F:metal ion binding"/>
    <property type="evidence" value="ECO:0007669"/>
    <property type="project" value="UniProtKB-KW"/>
</dbReference>
<dbReference type="Gene3D" id="3.40.50.280">
    <property type="entry name" value="Cobalamin-binding domain"/>
    <property type="match status" value="1"/>
</dbReference>
<gene>
    <name evidence="8" type="ORF">FXB38_39835</name>
</gene>
<evidence type="ECO:0000256" key="1">
    <source>
        <dbReference type="ARBA" id="ARBA00001966"/>
    </source>
</evidence>
<dbReference type="SFLD" id="SFLDG01123">
    <property type="entry name" value="methyltransferase_(Class_B)"/>
    <property type="match status" value="1"/>
</dbReference>
<dbReference type="PROSITE" id="PS51918">
    <property type="entry name" value="RADICAL_SAM"/>
    <property type="match status" value="1"/>
</dbReference>
<sequence length="359" mass="39733">MSFTASRNCTRNTERFALREAALPLRGIPPIVLATPAPITHRTAEENLGLGYLTSILRSKGANVQIIDGWLGGLTSDEIADSIARLPVPLWIGFSCYRSNMARAIEVMQLLRQRGLQTPTIAGGYGPTFHPDEFLNAGFDVVVLGEAEETVCELSEHFAFGKLDLSDISGISYKHDGKIVRNGRRPAVANLDAIPFPSRDTIRASLERRSAVHVLSSRGCAAHCTFCSIVAFAKVSDGSHWRQRSIENFVDELEQVSRLGATCFKVIDDSLIEPPRDELWCRELADDIQSRGLRVRLRGSIRADRVTDEAIRQLKRAGFFAFSCGIENYSESALKRMAKSASVDQNLQALDVLRVSRDR</sequence>
<feature type="domain" description="B12-binding" evidence="6">
    <location>
        <begin position="28"/>
        <end position="165"/>
    </location>
</feature>
<dbReference type="InterPro" id="IPR036724">
    <property type="entry name" value="Cobalamin-bd_sf"/>
</dbReference>
<dbReference type="InterPro" id="IPR058240">
    <property type="entry name" value="rSAM_sf"/>
</dbReference>
<evidence type="ECO:0000256" key="4">
    <source>
        <dbReference type="ARBA" id="ARBA00023004"/>
    </source>
</evidence>
<dbReference type="InterPro" id="IPR051198">
    <property type="entry name" value="BchE-like"/>
</dbReference>
<name>A0A5S4VWK5_9BRAD</name>
<evidence type="ECO:0000256" key="2">
    <source>
        <dbReference type="ARBA" id="ARBA00022691"/>
    </source>
</evidence>
<dbReference type="CDD" id="cd02068">
    <property type="entry name" value="radical_SAM_B12_BD"/>
    <property type="match status" value="1"/>
</dbReference>
<feature type="domain" description="Radical SAM core" evidence="7">
    <location>
        <begin position="206"/>
        <end position="359"/>
    </location>
</feature>
<keyword evidence="4" id="KW-0408">Iron</keyword>
<accession>A0A5S4VWK5</accession>
<dbReference type="CDD" id="cd01335">
    <property type="entry name" value="Radical_SAM"/>
    <property type="match status" value="1"/>
</dbReference>
<dbReference type="InterPro" id="IPR007197">
    <property type="entry name" value="rSAM"/>
</dbReference>
<dbReference type="GO" id="GO:0031419">
    <property type="term" value="F:cobalamin binding"/>
    <property type="evidence" value="ECO:0007669"/>
    <property type="project" value="InterPro"/>
</dbReference>
<reference evidence="8 9" key="1">
    <citation type="submission" date="2019-08" db="EMBL/GenBank/DDBJ databases">
        <title>Bradyrhizobium hipponensis sp. nov., a rhizobium isolated from a Lupinus angustifolius root nodule in Tunisia.</title>
        <authorList>
            <person name="Off K."/>
            <person name="Rejili M."/>
            <person name="Mars M."/>
            <person name="Brachmann A."/>
            <person name="Marin M."/>
        </authorList>
    </citation>
    <scope>NUCLEOTIDE SEQUENCE [LARGE SCALE GENOMIC DNA]</scope>
    <source>
        <strain evidence="8 9">CTAW11</strain>
    </source>
</reference>
<dbReference type="Gene3D" id="3.80.30.20">
    <property type="entry name" value="tm_1862 like domain"/>
    <property type="match status" value="1"/>
</dbReference>
<evidence type="ECO:0000259" key="7">
    <source>
        <dbReference type="PROSITE" id="PS51918"/>
    </source>
</evidence>
<organism evidence="8 9">
    <name type="scientific">Bradyrhizobium cytisi</name>
    <dbReference type="NCBI Taxonomy" id="515489"/>
    <lineage>
        <taxon>Bacteria</taxon>
        <taxon>Pseudomonadati</taxon>
        <taxon>Pseudomonadota</taxon>
        <taxon>Alphaproteobacteria</taxon>
        <taxon>Hyphomicrobiales</taxon>
        <taxon>Nitrobacteraceae</taxon>
        <taxon>Bradyrhizobium</taxon>
    </lineage>
</organism>
<evidence type="ECO:0000259" key="6">
    <source>
        <dbReference type="PROSITE" id="PS51332"/>
    </source>
</evidence>
<dbReference type="SFLD" id="SFLDG01082">
    <property type="entry name" value="B12-binding_domain_containing"/>
    <property type="match status" value="1"/>
</dbReference>
<evidence type="ECO:0000256" key="5">
    <source>
        <dbReference type="ARBA" id="ARBA00023014"/>
    </source>
</evidence>
<dbReference type="AlphaFoldDB" id="A0A5S4VWK5"/>
<evidence type="ECO:0000313" key="9">
    <source>
        <dbReference type="Proteomes" id="UP000324853"/>
    </source>
</evidence>
<dbReference type="PROSITE" id="PS51332">
    <property type="entry name" value="B12_BINDING"/>
    <property type="match status" value="1"/>
</dbReference>
<proteinExistence type="predicted"/>
<dbReference type="InterPro" id="IPR006158">
    <property type="entry name" value="Cobalamin-bd"/>
</dbReference>
<dbReference type="Pfam" id="PF04055">
    <property type="entry name" value="Radical_SAM"/>
    <property type="match status" value="1"/>
</dbReference>
<evidence type="ECO:0000313" key="8">
    <source>
        <dbReference type="EMBL" id="TYL71650.1"/>
    </source>
</evidence>
<comment type="cofactor">
    <cofactor evidence="1">
        <name>[4Fe-4S] cluster</name>
        <dbReference type="ChEBI" id="CHEBI:49883"/>
    </cofactor>
</comment>
<keyword evidence="9" id="KW-1185">Reference proteome</keyword>
<dbReference type="Proteomes" id="UP000324853">
    <property type="component" value="Unassembled WGS sequence"/>
</dbReference>
<dbReference type="SFLD" id="SFLDS00029">
    <property type="entry name" value="Radical_SAM"/>
    <property type="match status" value="1"/>
</dbReference>
<dbReference type="GO" id="GO:0051539">
    <property type="term" value="F:4 iron, 4 sulfur cluster binding"/>
    <property type="evidence" value="ECO:0007669"/>
    <property type="project" value="UniProtKB-KW"/>
</dbReference>
<keyword evidence="5" id="KW-0411">Iron-sulfur</keyword>
<dbReference type="PANTHER" id="PTHR43409">
    <property type="entry name" value="ANAEROBIC MAGNESIUM-PROTOPORPHYRIN IX MONOMETHYL ESTER CYCLASE-RELATED"/>
    <property type="match status" value="1"/>
</dbReference>